<evidence type="ECO:0000256" key="7">
    <source>
        <dbReference type="ARBA" id="ARBA00023136"/>
    </source>
</evidence>
<dbReference type="SUPFAM" id="SSF81321">
    <property type="entry name" value="Family A G protein-coupled receptor-like"/>
    <property type="match status" value="1"/>
</dbReference>
<evidence type="ECO:0000256" key="5">
    <source>
        <dbReference type="ARBA" id="ARBA00022989"/>
    </source>
</evidence>
<feature type="region of interest" description="Disordered" evidence="10">
    <location>
        <begin position="258"/>
        <end position="288"/>
    </location>
</feature>
<feature type="compositionally biased region" description="Low complexity" evidence="10">
    <location>
        <begin position="264"/>
        <end position="277"/>
    </location>
</feature>
<feature type="transmembrane region" description="Helical" evidence="11">
    <location>
        <begin position="91"/>
        <end position="109"/>
    </location>
</feature>
<evidence type="ECO:0000256" key="1">
    <source>
        <dbReference type="ARBA" id="ARBA00004651"/>
    </source>
</evidence>
<keyword evidence="9" id="KW-0807">Transducer</keyword>
<keyword evidence="8" id="KW-0675">Receptor</keyword>
<dbReference type="InterPro" id="IPR017452">
    <property type="entry name" value="GPCR_Rhodpsn_7TM"/>
</dbReference>
<evidence type="ECO:0000256" key="3">
    <source>
        <dbReference type="ARBA" id="ARBA00022475"/>
    </source>
</evidence>
<evidence type="ECO:0000256" key="8">
    <source>
        <dbReference type="ARBA" id="ARBA00023170"/>
    </source>
</evidence>
<accession>A0AAV7IE59</accession>
<feature type="transmembrane region" description="Helical" evidence="11">
    <location>
        <begin position="492"/>
        <end position="513"/>
    </location>
</feature>
<dbReference type="Pfam" id="PF00001">
    <property type="entry name" value="7tm_1"/>
    <property type="match status" value="1"/>
</dbReference>
<keyword evidence="5 11" id="KW-1133">Transmembrane helix</keyword>
<evidence type="ECO:0000313" key="13">
    <source>
        <dbReference type="EMBL" id="KAH0551813.1"/>
    </source>
</evidence>
<dbReference type="GO" id="GO:0005886">
    <property type="term" value="C:plasma membrane"/>
    <property type="evidence" value="ECO:0007669"/>
    <property type="project" value="UniProtKB-SubCell"/>
</dbReference>
<comment type="caution">
    <text evidence="13">The sequence shown here is derived from an EMBL/GenBank/DDBJ whole genome shotgun (WGS) entry which is preliminary data.</text>
</comment>
<dbReference type="PANTHER" id="PTHR22752:SF1">
    <property type="entry name" value="G-PROTEIN COUPLED RECEPTOR 176"/>
    <property type="match status" value="1"/>
</dbReference>
<evidence type="ECO:0000256" key="4">
    <source>
        <dbReference type="ARBA" id="ARBA00022692"/>
    </source>
</evidence>
<feature type="compositionally biased region" description="Polar residues" evidence="10">
    <location>
        <begin position="399"/>
        <end position="413"/>
    </location>
</feature>
<dbReference type="PROSITE" id="PS50262">
    <property type="entry name" value="G_PROTEIN_RECEP_F1_2"/>
    <property type="match status" value="1"/>
</dbReference>
<keyword evidence="6" id="KW-0297">G-protein coupled receptor</keyword>
<evidence type="ECO:0000313" key="14">
    <source>
        <dbReference type="Proteomes" id="UP000826195"/>
    </source>
</evidence>
<feature type="transmembrane region" description="Helical" evidence="11">
    <location>
        <begin position="162"/>
        <end position="191"/>
    </location>
</feature>
<evidence type="ECO:0000259" key="12">
    <source>
        <dbReference type="PROSITE" id="PS50262"/>
    </source>
</evidence>
<name>A0AAV7IE59_COTGL</name>
<dbReference type="InterPro" id="IPR000276">
    <property type="entry name" value="GPCR_Rhodpsn"/>
</dbReference>
<keyword evidence="4 11" id="KW-0812">Transmembrane</keyword>
<proteinExistence type="inferred from homology"/>
<keyword evidence="3" id="KW-1003">Cell membrane</keyword>
<evidence type="ECO:0000256" key="11">
    <source>
        <dbReference type="SAM" id="Phobius"/>
    </source>
</evidence>
<feature type="domain" description="G-protein coupled receptors family 1 profile" evidence="12">
    <location>
        <begin position="1"/>
        <end position="511"/>
    </location>
</feature>
<dbReference type="EMBL" id="JAHXZJ010001492">
    <property type="protein sequence ID" value="KAH0551813.1"/>
    <property type="molecule type" value="Genomic_DNA"/>
</dbReference>
<dbReference type="GO" id="GO:0004930">
    <property type="term" value="F:G protein-coupled receptor activity"/>
    <property type="evidence" value="ECO:0007669"/>
    <property type="project" value="UniProtKB-KW"/>
</dbReference>
<evidence type="ECO:0000256" key="10">
    <source>
        <dbReference type="SAM" id="MobiDB-lite"/>
    </source>
</evidence>
<feature type="region of interest" description="Disordered" evidence="10">
    <location>
        <begin position="389"/>
        <end position="422"/>
    </location>
</feature>
<feature type="transmembrane region" description="Helical" evidence="11">
    <location>
        <begin position="459"/>
        <end position="480"/>
    </location>
</feature>
<dbReference type="Proteomes" id="UP000826195">
    <property type="component" value="Unassembled WGS sequence"/>
</dbReference>
<evidence type="ECO:0000256" key="2">
    <source>
        <dbReference type="ARBA" id="ARBA00010663"/>
    </source>
</evidence>
<dbReference type="Gene3D" id="1.20.1070.10">
    <property type="entry name" value="Rhodopsin 7-helix transmembrane proteins"/>
    <property type="match status" value="2"/>
</dbReference>
<protein>
    <recommendedName>
        <fullName evidence="12">G-protein coupled receptors family 1 profile domain-containing protein</fullName>
    </recommendedName>
</protein>
<comment type="subcellular location">
    <subcellularLocation>
        <location evidence="1">Cell membrane</location>
        <topology evidence="1">Multi-pass membrane protein</topology>
    </subcellularLocation>
</comment>
<evidence type="ECO:0000256" key="9">
    <source>
        <dbReference type="ARBA" id="ARBA00023224"/>
    </source>
</evidence>
<organism evidence="13 14">
    <name type="scientific">Cotesia glomerata</name>
    <name type="common">Lepidopteran parasitic wasp</name>
    <name type="synonym">Apanteles glomeratus</name>
    <dbReference type="NCBI Taxonomy" id="32391"/>
    <lineage>
        <taxon>Eukaryota</taxon>
        <taxon>Metazoa</taxon>
        <taxon>Ecdysozoa</taxon>
        <taxon>Arthropoda</taxon>
        <taxon>Hexapoda</taxon>
        <taxon>Insecta</taxon>
        <taxon>Pterygota</taxon>
        <taxon>Neoptera</taxon>
        <taxon>Endopterygota</taxon>
        <taxon>Hymenoptera</taxon>
        <taxon>Apocrita</taxon>
        <taxon>Ichneumonoidea</taxon>
        <taxon>Braconidae</taxon>
        <taxon>Microgastrinae</taxon>
        <taxon>Cotesia</taxon>
    </lineage>
</organism>
<dbReference type="PANTHER" id="PTHR22752">
    <property type="entry name" value="G PROTEIN-COUPLED RECEPTOR"/>
    <property type="match status" value="1"/>
</dbReference>
<keyword evidence="14" id="KW-1185">Reference proteome</keyword>
<gene>
    <name evidence="13" type="ORF">KQX54_001666</name>
</gene>
<sequence length="621" mass="70696">MELNTFAVFFIERYTAAGIYKTPWTTDNIQQICDEPERFQPVDDNSPAPAVDNRPPVSPPICSPLYISRGRHRVSNDIFDIVSASNRNRPIPGIWILSIIISVLAIFNTKNNINSHSGSQQSLWQNCRSVVVLPVTDDNNKPSLPTIDHSSLSLDFLTIYNLAYTIIYIIIIYLAPFITIIWIYLCIYTAAHNNSERTRRTGSRPVLTVTNYLTDDDYLPLRHDSDSRIKNISSLSSIDESIEITSQLQRHLSPSPIIEEDISNNNNNNNSNNNNNCNDDDDDDNGRTHVIFTVGSHNNDIKQFDTKEINEMMENSRPYNGHIGDFDPEEINRDFNEAKNDLEDNERNTQLYIGHIEENGKLYGIDEAYGDLSKDATEKLSYIERNEFNEQEQQQQQQYATESDSNGDGQVPQNAEPMILPKIYPRQNTRTTNYINSLRHRISNGSLFKYREETRAARISALVIVMGFVCWTPFFTIVVIKTVAVNLVYHQVDVVGIGCFLLGTIVSPMLFGYRSRRIKRELRKLFCFRRELAYKNNRSLMAKKVLKRRNSSFTWGVDNLGGEKGGKLSKGFWSLYRGKVKEPAKVQFIHVPETALTVDTCRSSFSSGASTQISSTSTDDS</sequence>
<reference evidence="13 14" key="1">
    <citation type="journal article" date="2021" name="J. Hered.">
        <title>A chromosome-level genome assembly of the parasitoid wasp, Cotesia glomerata (Hymenoptera: Braconidae).</title>
        <authorList>
            <person name="Pinto B.J."/>
            <person name="Weis J.J."/>
            <person name="Gamble T."/>
            <person name="Ode P.J."/>
            <person name="Paul R."/>
            <person name="Zaspel J.M."/>
        </authorList>
    </citation>
    <scope>NUCLEOTIDE SEQUENCE [LARGE SCALE GENOMIC DNA]</scope>
    <source>
        <strain evidence="13">CgM1</strain>
    </source>
</reference>
<dbReference type="PRINTS" id="PR00237">
    <property type="entry name" value="GPCRRHODOPSN"/>
</dbReference>
<keyword evidence="7 11" id="KW-0472">Membrane</keyword>
<comment type="similarity">
    <text evidence="2">Belongs to the G-protein coupled receptor 1 family.</text>
</comment>
<dbReference type="AlphaFoldDB" id="A0AAV7IE59"/>
<evidence type="ECO:0000256" key="6">
    <source>
        <dbReference type="ARBA" id="ARBA00023040"/>
    </source>
</evidence>